<dbReference type="GO" id="GO:0006508">
    <property type="term" value="P:proteolysis"/>
    <property type="evidence" value="ECO:0007669"/>
    <property type="project" value="InterPro"/>
</dbReference>
<dbReference type="Gene3D" id="3.40.390.10">
    <property type="entry name" value="Collagenase (Catalytic Domain)"/>
    <property type="match status" value="1"/>
</dbReference>
<dbReference type="PANTHER" id="PTHR21625">
    <property type="entry name" value="NYD-SP28 PROTEIN"/>
    <property type="match status" value="1"/>
</dbReference>
<dbReference type="GO" id="GO:0004222">
    <property type="term" value="F:metalloendopeptidase activity"/>
    <property type="evidence" value="ECO:0007669"/>
    <property type="project" value="InterPro"/>
</dbReference>
<dbReference type="PANTHER" id="PTHR21625:SF1">
    <property type="entry name" value="DYNEIN REGULATORY COMPLEX PROTEIN 1"/>
    <property type="match status" value="1"/>
</dbReference>
<feature type="domain" description="Peptidase M12B" evidence="5">
    <location>
        <begin position="855"/>
        <end position="1043"/>
    </location>
</feature>
<evidence type="ECO:0000259" key="5">
    <source>
        <dbReference type="PROSITE" id="PS50215"/>
    </source>
</evidence>
<dbReference type="OrthoDB" id="10260459at2759"/>
<keyword evidence="3" id="KW-0862">Zinc</keyword>
<proteinExistence type="inferred from homology"/>
<dbReference type="InterPro" id="IPR039750">
    <property type="entry name" value="DRC1/DRC2"/>
</dbReference>
<dbReference type="GO" id="GO:0070286">
    <property type="term" value="P:axonemal dynein complex assembly"/>
    <property type="evidence" value="ECO:0007669"/>
    <property type="project" value="InterPro"/>
</dbReference>
<evidence type="ECO:0000256" key="2">
    <source>
        <dbReference type="ARBA" id="ARBA00023054"/>
    </source>
</evidence>
<evidence type="ECO:0000256" key="3">
    <source>
        <dbReference type="PROSITE-ProRule" id="PRU00276"/>
    </source>
</evidence>
<dbReference type="AlphaFoldDB" id="A0A177AYV0"/>
<evidence type="ECO:0000313" key="7">
    <source>
        <dbReference type="Proteomes" id="UP000078046"/>
    </source>
</evidence>
<dbReference type="GO" id="GO:0005858">
    <property type="term" value="C:axonemal dynein complex"/>
    <property type="evidence" value="ECO:0007669"/>
    <property type="project" value="InterPro"/>
</dbReference>
<feature type="non-terminal residue" evidence="6">
    <location>
        <position position="1043"/>
    </location>
</feature>
<evidence type="ECO:0000256" key="1">
    <source>
        <dbReference type="ARBA" id="ARBA00009688"/>
    </source>
</evidence>
<feature type="coiled-coil region" evidence="4">
    <location>
        <begin position="324"/>
        <end position="369"/>
    </location>
</feature>
<comment type="similarity">
    <text evidence="1">Belongs to the DRC1 family.</text>
</comment>
<dbReference type="InterPro" id="IPR039505">
    <property type="entry name" value="DRC1/2_N"/>
</dbReference>
<name>A0A177AYV0_9BILA</name>
<comment type="caution">
    <text evidence="6">The sequence shown here is derived from an EMBL/GenBank/DDBJ whole genome shotgun (WGS) entry which is preliminary data.</text>
</comment>
<dbReference type="GO" id="GO:0046872">
    <property type="term" value="F:metal ion binding"/>
    <property type="evidence" value="ECO:0007669"/>
    <property type="project" value="UniProtKB-KW"/>
</dbReference>
<dbReference type="Proteomes" id="UP000078046">
    <property type="component" value="Unassembled WGS sequence"/>
</dbReference>
<feature type="active site" evidence="3">
    <location>
        <position position="1003"/>
    </location>
</feature>
<gene>
    <name evidence="6" type="ORF">A3Q56_05240</name>
</gene>
<dbReference type="Pfam" id="PF13688">
    <property type="entry name" value="Reprolysin_5"/>
    <property type="match status" value="1"/>
</dbReference>
<dbReference type="InterPro" id="IPR001590">
    <property type="entry name" value="Peptidase_M12B"/>
</dbReference>
<accession>A0A177AYV0</accession>
<dbReference type="GO" id="GO:0003352">
    <property type="term" value="P:regulation of cilium movement"/>
    <property type="evidence" value="ECO:0007669"/>
    <property type="project" value="TreeGrafter"/>
</dbReference>
<keyword evidence="3" id="KW-0479">Metal-binding</keyword>
<dbReference type="GO" id="GO:0060285">
    <property type="term" value="P:cilium-dependent cell motility"/>
    <property type="evidence" value="ECO:0007669"/>
    <property type="project" value="TreeGrafter"/>
</dbReference>
<keyword evidence="7" id="KW-1185">Reference proteome</keyword>
<reference evidence="6 7" key="1">
    <citation type="submission" date="2016-04" db="EMBL/GenBank/DDBJ databases">
        <title>The genome of Intoshia linei affirms orthonectids as highly simplified spiralians.</title>
        <authorList>
            <person name="Mikhailov K.V."/>
            <person name="Slusarev G.S."/>
            <person name="Nikitin M.A."/>
            <person name="Logacheva M.D."/>
            <person name="Penin A."/>
            <person name="Aleoshin V."/>
            <person name="Panchin Y.V."/>
        </authorList>
    </citation>
    <scope>NUCLEOTIDE SEQUENCE [LARGE SCALE GENOMIC DNA]</scope>
    <source>
        <strain evidence="6">Intl2013</strain>
        <tissue evidence="6">Whole animal</tissue>
    </source>
</reference>
<dbReference type="Pfam" id="PF14775">
    <property type="entry name" value="NYD-SP28_assoc"/>
    <property type="match status" value="1"/>
</dbReference>
<keyword evidence="2 4" id="KW-0175">Coiled coil</keyword>
<comment type="caution">
    <text evidence="3">Lacks conserved residue(s) required for the propagation of feature annotation.</text>
</comment>
<feature type="binding site" evidence="3">
    <location>
        <position position="1012"/>
    </location>
    <ligand>
        <name>Zn(2+)</name>
        <dbReference type="ChEBI" id="CHEBI:29105"/>
        <note>catalytic</note>
    </ligand>
</feature>
<evidence type="ECO:0000313" key="6">
    <source>
        <dbReference type="EMBL" id="OAF67030.1"/>
    </source>
</evidence>
<dbReference type="InterPro" id="IPR024079">
    <property type="entry name" value="MetalloPept_cat_dom_sf"/>
</dbReference>
<dbReference type="PROSITE" id="PS50215">
    <property type="entry name" value="ADAM_MEPRO"/>
    <property type="match status" value="1"/>
</dbReference>
<dbReference type="SUPFAM" id="SSF55486">
    <property type="entry name" value="Metalloproteases ('zincins'), catalytic domain"/>
    <property type="match status" value="1"/>
</dbReference>
<feature type="coiled-coil region" evidence="4">
    <location>
        <begin position="271"/>
        <end position="298"/>
    </location>
</feature>
<dbReference type="InterPro" id="IPR029440">
    <property type="entry name" value="DRC1_C"/>
</dbReference>
<feature type="binding site" evidence="3">
    <location>
        <position position="1002"/>
    </location>
    <ligand>
        <name>Zn(2+)</name>
        <dbReference type="ChEBI" id="CHEBI:29105"/>
        <note>catalytic</note>
    </ligand>
</feature>
<evidence type="ECO:0000256" key="4">
    <source>
        <dbReference type="SAM" id="Coils"/>
    </source>
</evidence>
<organism evidence="6 7">
    <name type="scientific">Intoshia linei</name>
    <dbReference type="NCBI Taxonomy" id="1819745"/>
    <lineage>
        <taxon>Eukaryota</taxon>
        <taxon>Metazoa</taxon>
        <taxon>Spiralia</taxon>
        <taxon>Lophotrochozoa</taxon>
        <taxon>Mesozoa</taxon>
        <taxon>Orthonectida</taxon>
        <taxon>Rhopaluridae</taxon>
        <taxon>Intoshia</taxon>
    </lineage>
</organism>
<dbReference type="EMBL" id="LWCA01000762">
    <property type="protein sequence ID" value="OAF67030.1"/>
    <property type="molecule type" value="Genomic_DNA"/>
</dbReference>
<sequence length="1043" mass="124476">MSNTGNFWENEQNVEYTTDSLIPEKRILARRKRIERRLAHVKKSNLQEQEDQENSKDKISLGKQQLLKSYNRLNRLWHDGIQLVSNVICAANARHSILRYEYENNRKQRYEKLDVESKASQEKFDEISRKYESALQKDIPQELYKMLTSQKQSYDFMIEEKNKFINELESELRNKDEGYVKLLKKQSEDVDLMIDRMNEHFRQMYEYQEVELNEIEKAFCQERDNFYHEELEHINKLFENKTFLEENYLINREEKLNNYQEELYNLRISSNEEYNNVKRELENNVHILQQELQHVRATYQLNQEKLEYNFQVLRKRDEENIVRISQQKRKITKLNDILQHLREKLKLQEKNYREESQQLIEDYKRINELFKAIQEKTQIFNSNDTKKYNELLKMNVNEVIDLCKKILAVDRVIYEQQLGLPYVENNDIFGEITTNVESSTNNTRKSSLTAKDISTGLLNKSYNENNLSESFTLQKFPPTAVKRVFEIISEEMDFLIEDKLNKLLTPLENDERYLMRLDAIFGALGVISDKHVYDLIHYFIIDEDKADYDEDIKIIDANDAILAVRRYIEEREKNLGFKNLKSIVNEQKIKKVDIKDDQNALKREFWYKYKNVINPKNKKIWMSLSDGLKKYGNLLSARSNLLTENDQLDIQNNELRILLREYINSNINNEMQVPPTIENFDFKMQHKDEAKWVYFDVITNKFRIFSPNDMHHLNNDEIFVNVRNGRYRVNKKELKMQSNYAYEYIVPVFKTFWIFYDSKTKMWCPLSHPLHCICENTYHNYDKTLCDNSVYYQEKSFEIIFMSKKNFLILYFPSQGKVRDEINFFKFGRSELKVIEKCAIFRKLIKSKIIFLENSTCGILCIADYKLYQDYGHKSINFLQEKIIKWIKEASKIYEDQNFLELMNNITLKVDKIIIHTAYNSDPYSYNAHREYRGDELFWALAKEKNPNCLTHLFTGYNTNDGVLGKASLEGICSDNNIGYTGIYETRDYIPPDEFIVLILTHEIGHNFNSQHDTTTTNVCNPQHGGKYIMYPMASDGTLLNNK</sequence>
<protein>
    <submittedName>
        <fullName evidence="6">Dynein regulatory complex protein 1</fullName>
    </submittedName>
</protein>
<dbReference type="Pfam" id="PF14772">
    <property type="entry name" value="NYD-SP28"/>
    <property type="match status" value="1"/>
</dbReference>
<feature type="binding site" evidence="3">
    <location>
        <position position="1006"/>
    </location>
    <ligand>
        <name>Zn(2+)</name>
        <dbReference type="ChEBI" id="CHEBI:29105"/>
        <note>catalytic</note>
    </ligand>
</feature>